<dbReference type="Gene3D" id="3.90.1010.20">
    <property type="match status" value="1"/>
</dbReference>
<feature type="transmembrane region" description="Helical" evidence="1">
    <location>
        <begin position="6"/>
        <end position="23"/>
    </location>
</feature>
<dbReference type="Proteomes" id="UP000721415">
    <property type="component" value="Unassembled WGS sequence"/>
</dbReference>
<sequence length="125" mass="13688">MKLFKLGLFSLVLVGLFLFLYFQNIKRQVQLIKISPVQISQLEDGQYYGSYQVGPVYVESQTSIQAGEMTAVEIFRHDNGLGDEAEIIIDQIIAEQSLDVDVISGATASSKAILKSIESAIEGAS</sequence>
<gene>
    <name evidence="3" type="ORF">HZY91_01675</name>
</gene>
<feature type="domain" description="FMN-binding" evidence="2">
    <location>
        <begin position="47"/>
        <end position="124"/>
    </location>
</feature>
<evidence type="ECO:0000313" key="3">
    <source>
        <dbReference type="EMBL" id="MBG9985599.1"/>
    </source>
</evidence>
<proteinExistence type="predicted"/>
<dbReference type="SMART" id="SM00900">
    <property type="entry name" value="FMN_bind"/>
    <property type="match status" value="1"/>
</dbReference>
<keyword evidence="1" id="KW-0472">Membrane</keyword>
<evidence type="ECO:0000256" key="1">
    <source>
        <dbReference type="SAM" id="Phobius"/>
    </source>
</evidence>
<organism evidence="3 4">
    <name type="scientific">Facklamia lactis</name>
    <dbReference type="NCBI Taxonomy" id="2749967"/>
    <lineage>
        <taxon>Bacteria</taxon>
        <taxon>Bacillati</taxon>
        <taxon>Bacillota</taxon>
        <taxon>Bacilli</taxon>
        <taxon>Lactobacillales</taxon>
        <taxon>Aerococcaceae</taxon>
        <taxon>Facklamia</taxon>
    </lineage>
</organism>
<evidence type="ECO:0000259" key="2">
    <source>
        <dbReference type="SMART" id="SM00900"/>
    </source>
</evidence>
<evidence type="ECO:0000313" key="4">
    <source>
        <dbReference type="Proteomes" id="UP000721415"/>
    </source>
</evidence>
<dbReference type="InterPro" id="IPR007329">
    <property type="entry name" value="FMN-bd"/>
</dbReference>
<keyword evidence="1" id="KW-1133">Transmembrane helix</keyword>
<dbReference type="EMBL" id="JACBXQ010000001">
    <property type="protein sequence ID" value="MBG9985599.1"/>
    <property type="molecule type" value="Genomic_DNA"/>
</dbReference>
<keyword evidence="4" id="KW-1185">Reference proteome</keyword>
<comment type="caution">
    <text evidence="3">The sequence shown here is derived from an EMBL/GenBank/DDBJ whole genome shotgun (WGS) entry which is preliminary data.</text>
</comment>
<accession>A0ABS0LNH8</accession>
<reference evidence="3 4" key="1">
    <citation type="submission" date="2020-07" db="EMBL/GenBank/DDBJ databases">
        <title>Facklamia lactis sp. nov., isolated from raw milk.</title>
        <authorList>
            <person name="Doll E.V."/>
            <person name="Huptas C."/>
            <person name="Staib L."/>
            <person name="Wenning M."/>
            <person name="Scherer S."/>
        </authorList>
    </citation>
    <scope>NUCLEOTIDE SEQUENCE [LARGE SCALE GENOMIC DNA]</scope>
    <source>
        <strain evidence="3 4">DSM 111018</strain>
    </source>
</reference>
<name>A0ABS0LNH8_9LACT</name>
<keyword evidence="1" id="KW-0812">Transmembrane</keyword>
<protein>
    <submittedName>
        <fullName evidence="3">FMN-binding protein</fullName>
    </submittedName>
</protein>
<dbReference type="RefSeq" id="WP_197114070.1">
    <property type="nucleotide sequence ID" value="NZ_JACBXQ010000001.1"/>
</dbReference>
<dbReference type="Pfam" id="PF04205">
    <property type="entry name" value="FMN_bind"/>
    <property type="match status" value="1"/>
</dbReference>